<comment type="caution">
    <text evidence="1">The sequence shown here is derived from an EMBL/GenBank/DDBJ whole genome shotgun (WGS) entry which is preliminary data.</text>
</comment>
<sequence length="48" mass="5849">MEIIQLSFHLEQQLIEKLLLFTLYLYQRIKMNCSILLKELLILSKNRL</sequence>
<name>A0A125W7I8_ENTFL</name>
<evidence type="ECO:0000313" key="2">
    <source>
        <dbReference type="Proteomes" id="UP000004846"/>
    </source>
</evidence>
<dbReference type="HOGENOM" id="CLU_3152469_0_0_9"/>
<accession>A0A125W7I8</accession>
<protein>
    <submittedName>
        <fullName evidence="1">Uncharacterized protein</fullName>
    </submittedName>
</protein>
<reference evidence="1 2" key="1">
    <citation type="submission" date="2010-07" db="EMBL/GenBank/DDBJ databases">
        <authorList>
            <person name="Sid Ahmed O."/>
        </authorList>
    </citation>
    <scope>NUCLEOTIDE SEQUENCE [LARGE SCALE GENOMIC DNA]</scope>
    <source>
        <strain evidence="1 2">TX4248</strain>
    </source>
</reference>
<evidence type="ECO:0000313" key="1">
    <source>
        <dbReference type="EMBL" id="EFM83168.1"/>
    </source>
</evidence>
<proteinExistence type="predicted"/>
<dbReference type="Proteomes" id="UP000004846">
    <property type="component" value="Unassembled WGS sequence"/>
</dbReference>
<dbReference type="AlphaFoldDB" id="A0A125W7I8"/>
<organism evidence="1 2">
    <name type="scientific">Enterococcus faecalis TX4248</name>
    <dbReference type="NCBI Taxonomy" id="749495"/>
    <lineage>
        <taxon>Bacteria</taxon>
        <taxon>Bacillati</taxon>
        <taxon>Bacillota</taxon>
        <taxon>Bacilli</taxon>
        <taxon>Lactobacillales</taxon>
        <taxon>Enterococcaceae</taxon>
        <taxon>Enterococcus</taxon>
    </lineage>
</organism>
<dbReference type="EMBL" id="AEBR01000031">
    <property type="protein sequence ID" value="EFM83168.1"/>
    <property type="molecule type" value="Genomic_DNA"/>
</dbReference>
<gene>
    <name evidence="1" type="ORF">HMPREF9498_01173</name>
</gene>